<name>A0A0Q0BT60_PSEAJ</name>
<dbReference type="Gene3D" id="3.40.50.1820">
    <property type="entry name" value="alpha/beta hydrolase"/>
    <property type="match status" value="1"/>
</dbReference>
<dbReference type="GO" id="GO:0016020">
    <property type="term" value="C:membrane"/>
    <property type="evidence" value="ECO:0007669"/>
    <property type="project" value="TreeGrafter"/>
</dbReference>
<dbReference type="InterPro" id="IPR050266">
    <property type="entry name" value="AB_hydrolase_sf"/>
</dbReference>
<sequence>MSVVDRLLLAGLRWANRQRFGLKLRRHGRLAYLESLPRSGPTLVLLHGLGASKDQWGLAMFGLARQHHCLFVDLPGHGDSLYACAAGYGPQSLVAELEPLLQALGDRPLVLIGSSLGGCVAALYAARQRQPVKGLVLLAPAGLGEAALGPALAHGLSTGEPCFGYRNEEEMERFWRLVFEQPPTVGRRLARALAASGARRYGQVQQVVDDFRREGLGQLVEQLPKVNCPVQVIWGRCDQVFLSSALPQMLRLLPNATGYLVEGAGHVAYLECGAEVVSAIRRHLSGPASFGEEAARLIKTPLSSPRTSSAPGRNAP</sequence>
<reference evidence="2" key="1">
    <citation type="submission" date="2016-12" db="EMBL/GenBank/DDBJ databases">
        <title>Complete sequence and comparative genomic analysis of eight native Pseudomonas syringae plasmids belonging to the pPT23A family.</title>
        <authorList>
            <person name="Gutierrez-Barranquero J.A."/>
        </authorList>
    </citation>
    <scope>NUCLEOTIDE SEQUENCE</scope>
    <source>
        <strain evidence="2">0893-29</strain>
        <plasmid evidence="2">pPt0893-29</plasmid>
    </source>
</reference>
<gene>
    <name evidence="3" type="ORF">ALQ89_200081</name>
</gene>
<geneLocation type="plasmid" evidence="2">
    <name>pPt0893-29</name>
</geneLocation>
<proteinExistence type="predicted"/>
<dbReference type="EMBL" id="KY362366">
    <property type="protein sequence ID" value="AQX41778.1"/>
    <property type="molecule type" value="Genomic_DNA"/>
</dbReference>
<dbReference type="Pfam" id="PF00561">
    <property type="entry name" value="Abhydrolase_1"/>
    <property type="match status" value="1"/>
</dbReference>
<dbReference type="InterPro" id="IPR000073">
    <property type="entry name" value="AB_hydrolase_1"/>
</dbReference>
<evidence type="ECO:0000313" key="2">
    <source>
        <dbReference type="EMBL" id="AQX41778.1"/>
    </source>
</evidence>
<dbReference type="PANTHER" id="PTHR43798">
    <property type="entry name" value="MONOACYLGLYCEROL LIPASE"/>
    <property type="match status" value="1"/>
</dbReference>
<dbReference type="Proteomes" id="UP000280350">
    <property type="component" value="Unassembled WGS sequence"/>
</dbReference>
<reference evidence="3 4" key="2">
    <citation type="submission" date="2018-08" db="EMBL/GenBank/DDBJ databases">
        <title>Recombination of ecologically and evolutionarily significant loci maintains genetic cohesion in the Pseudomonas syringae species complex.</title>
        <authorList>
            <person name="Dillon M."/>
            <person name="Thakur S."/>
            <person name="Almeida R.N.D."/>
            <person name="Weir B.S."/>
            <person name="Guttman D.S."/>
        </authorList>
    </citation>
    <scope>NUCLEOTIDE SEQUENCE [LARGE SCALE GENOMIC DNA]</scope>
    <source>
        <strain evidence="3 4">ICMP 2851</strain>
    </source>
</reference>
<evidence type="ECO:0000259" key="1">
    <source>
        <dbReference type="Pfam" id="PF00561"/>
    </source>
</evidence>
<organism evidence="2">
    <name type="scientific">Pseudomonas amygdali pv. tabaci</name>
    <name type="common">Pseudomonas syringae pv. tabaci</name>
    <dbReference type="NCBI Taxonomy" id="322"/>
    <lineage>
        <taxon>Bacteria</taxon>
        <taxon>Pseudomonadati</taxon>
        <taxon>Pseudomonadota</taxon>
        <taxon>Gammaproteobacteria</taxon>
        <taxon>Pseudomonadales</taxon>
        <taxon>Pseudomonadaceae</taxon>
        <taxon>Pseudomonas</taxon>
        <taxon>Pseudomonas amygdali</taxon>
    </lineage>
</organism>
<dbReference type="EMBL" id="RBNX01000037">
    <property type="protein sequence ID" value="RML83515.1"/>
    <property type="molecule type" value="Genomic_DNA"/>
</dbReference>
<dbReference type="RefSeq" id="WP_017685047.1">
    <property type="nucleotide sequence ID" value="NZ_JBJGBR010000020.1"/>
</dbReference>
<evidence type="ECO:0000313" key="3">
    <source>
        <dbReference type="EMBL" id="RML83515.1"/>
    </source>
</evidence>
<dbReference type="AlphaFoldDB" id="A0A0Q0BT60"/>
<dbReference type="PANTHER" id="PTHR43798:SF33">
    <property type="entry name" value="HYDROLASE, PUTATIVE (AFU_ORTHOLOGUE AFUA_2G14860)-RELATED"/>
    <property type="match status" value="1"/>
</dbReference>
<accession>A0A0Q0BT60</accession>
<dbReference type="PATRIC" id="fig|322.6.peg.5350"/>
<evidence type="ECO:0000313" key="4">
    <source>
        <dbReference type="Proteomes" id="UP000280350"/>
    </source>
</evidence>
<dbReference type="InterPro" id="IPR029058">
    <property type="entry name" value="AB_hydrolase_fold"/>
</dbReference>
<keyword evidence="2" id="KW-0614">Plasmid</keyword>
<feature type="domain" description="AB hydrolase-1" evidence="1">
    <location>
        <begin position="41"/>
        <end position="271"/>
    </location>
</feature>
<protein>
    <submittedName>
        <fullName evidence="2">Lipase</fullName>
    </submittedName>
</protein>
<dbReference type="PRINTS" id="PR00111">
    <property type="entry name" value="ABHYDROLASE"/>
</dbReference>
<dbReference type="SUPFAM" id="SSF53474">
    <property type="entry name" value="alpha/beta-Hydrolases"/>
    <property type="match status" value="1"/>
</dbReference>